<evidence type="ECO:0000313" key="6">
    <source>
        <dbReference type="Proteomes" id="UP000326553"/>
    </source>
</evidence>
<reference evidence="5 6" key="1">
    <citation type="submission" date="2017-09" db="EMBL/GenBank/DDBJ databases">
        <authorList>
            <person name="Lee N."/>
            <person name="Cho B.-K."/>
        </authorList>
    </citation>
    <scope>NUCLEOTIDE SEQUENCE [LARGE SCALE GENOMIC DNA]</scope>
    <source>
        <strain evidence="5 6">ATCC 12461</strain>
    </source>
</reference>
<gene>
    <name evidence="5" type="ORF">CP975_29520</name>
</gene>
<evidence type="ECO:0000256" key="3">
    <source>
        <dbReference type="ARBA" id="ARBA00023204"/>
    </source>
</evidence>
<dbReference type="Pfam" id="PF12705">
    <property type="entry name" value="PDDEXK_1"/>
    <property type="match status" value="1"/>
</dbReference>
<keyword evidence="1" id="KW-0227">DNA damage</keyword>
<keyword evidence="6" id="KW-1185">Reference proteome</keyword>
<proteinExistence type="predicted"/>
<dbReference type="EMBL" id="CP023695">
    <property type="protein sequence ID" value="QEV21138.1"/>
    <property type="molecule type" value="Genomic_DNA"/>
</dbReference>
<evidence type="ECO:0000256" key="2">
    <source>
        <dbReference type="ARBA" id="ARBA00022806"/>
    </source>
</evidence>
<dbReference type="KEGG" id="salw:CP975_29520"/>
<evidence type="ECO:0000259" key="4">
    <source>
        <dbReference type="Pfam" id="PF12705"/>
    </source>
</evidence>
<dbReference type="InterPro" id="IPR038726">
    <property type="entry name" value="PDDEXK_AddAB-type"/>
</dbReference>
<keyword evidence="2" id="KW-0347">Helicase</keyword>
<keyword evidence="3" id="KW-0234">DNA repair</keyword>
<accession>A0A5J6HNT3</accession>
<keyword evidence="2" id="KW-0067">ATP-binding</keyword>
<feature type="domain" description="PD-(D/E)XK endonuclease-like" evidence="4">
    <location>
        <begin position="344"/>
        <end position="586"/>
    </location>
</feature>
<dbReference type="OrthoDB" id="3588062at2"/>
<dbReference type="GO" id="GO:0004386">
    <property type="term" value="F:helicase activity"/>
    <property type="evidence" value="ECO:0007669"/>
    <property type="project" value="UniProtKB-KW"/>
</dbReference>
<keyword evidence="2" id="KW-0547">Nucleotide-binding</keyword>
<dbReference type="AlphaFoldDB" id="A0A5J6HNT3"/>
<dbReference type="GO" id="GO:0006281">
    <property type="term" value="P:DNA repair"/>
    <property type="evidence" value="ECO:0007669"/>
    <property type="project" value="UniProtKB-KW"/>
</dbReference>
<protein>
    <submittedName>
        <fullName evidence="5">PD-(D/E)XK nuclease family protein</fullName>
    </submittedName>
</protein>
<organism evidence="5 6">
    <name type="scientific">Streptomyces alboniger</name>
    <dbReference type="NCBI Taxonomy" id="132473"/>
    <lineage>
        <taxon>Bacteria</taxon>
        <taxon>Bacillati</taxon>
        <taxon>Actinomycetota</taxon>
        <taxon>Actinomycetes</taxon>
        <taxon>Kitasatosporales</taxon>
        <taxon>Streptomycetaceae</taxon>
        <taxon>Streptomyces</taxon>
        <taxon>Streptomyces aurantiacus group</taxon>
    </lineage>
</organism>
<name>A0A5J6HNT3_STRAD</name>
<evidence type="ECO:0000313" key="5">
    <source>
        <dbReference type="EMBL" id="QEV21138.1"/>
    </source>
</evidence>
<evidence type="ECO:0000256" key="1">
    <source>
        <dbReference type="ARBA" id="ARBA00022763"/>
    </source>
</evidence>
<sequence length="599" mass="66231">MLVLPEPDAPAQWGRIGPSCPNCLEEIVSSGSRPAGTSGDIRLVRTNLAAARLDPRDCPAKRASDARPMLIADPEPPQLAEKLQDFTLKVFMDALDLIEHECKDPEWVIGELRRTNGTFGLYRRREAHPLLLSWSAEAVRRYLAARVADQHARQAAGLPLTVPVRDTWVVGTDPGPVDSRGADTYEMTAWGRRYAALDGSTRELWLLTFGPAKDDRPEAEKAVAAYVAARGRPAIGGWRKRHTPVPFGELPQHRAALPEHVRVIEFGCGDGKHNELIDWNRQEARQHFTAAGWPSLLQAIDGTGTRPGTGCIDCKALSGCQALPHSPELLSITPPKRRRPRRSVSVTDLRAYRDCPAKYHATRQLKLRSSTPESPEVRRGRVVDDILNQRHASTPYRSCETFPGPADPVSWGAGGLHLSGQEALDGAAMLEQHAFYCPLDGLAAEEEVRVQYQAVCYDPGLDLVLIATPDLLHTRRGGWIWRETKTASRYLYEGEPLLKLYPQLALGVLMLATGVLGGDTARSRVELELLHTDDVTFEELDPSHPGTVDEAREVITQLAQPWAWDQDYPTAPGRHCDGCEALEWCRAGIEHLAPTRQDS</sequence>
<dbReference type="Proteomes" id="UP000326553">
    <property type="component" value="Chromosome"/>
</dbReference>
<keyword evidence="2" id="KW-0378">Hydrolase</keyword>